<dbReference type="RefSeq" id="WP_381503075.1">
    <property type="nucleotide sequence ID" value="NZ_JBHUOM010000012.1"/>
</dbReference>
<dbReference type="Pfam" id="PF04397">
    <property type="entry name" value="LytTR"/>
    <property type="match status" value="1"/>
</dbReference>
<dbReference type="GO" id="GO:0003677">
    <property type="term" value="F:DNA binding"/>
    <property type="evidence" value="ECO:0007669"/>
    <property type="project" value="UniProtKB-KW"/>
</dbReference>
<dbReference type="EMBL" id="JBHUOM010000012">
    <property type="protein sequence ID" value="MFD2935347.1"/>
    <property type="molecule type" value="Genomic_DNA"/>
</dbReference>
<organism evidence="2 3">
    <name type="scientific">Spirosoma flavum</name>
    <dbReference type="NCBI Taxonomy" id="2048557"/>
    <lineage>
        <taxon>Bacteria</taxon>
        <taxon>Pseudomonadati</taxon>
        <taxon>Bacteroidota</taxon>
        <taxon>Cytophagia</taxon>
        <taxon>Cytophagales</taxon>
        <taxon>Cytophagaceae</taxon>
        <taxon>Spirosoma</taxon>
    </lineage>
</organism>
<accession>A0ABW6ALG8</accession>
<dbReference type="InterPro" id="IPR007492">
    <property type="entry name" value="LytTR_DNA-bd_dom"/>
</dbReference>
<proteinExistence type="predicted"/>
<gene>
    <name evidence="2" type="ORF">ACFS25_16290</name>
</gene>
<keyword evidence="3" id="KW-1185">Reference proteome</keyword>
<evidence type="ECO:0000313" key="2">
    <source>
        <dbReference type="EMBL" id="MFD2935347.1"/>
    </source>
</evidence>
<feature type="domain" description="HTH LytTR-type" evidence="1">
    <location>
        <begin position="34"/>
        <end position="126"/>
    </location>
</feature>
<protein>
    <submittedName>
        <fullName evidence="2">LytTR family transcriptional regulator DNA-binding domain-containing protein</fullName>
    </submittedName>
</protein>
<dbReference type="Proteomes" id="UP001597512">
    <property type="component" value="Unassembled WGS sequence"/>
</dbReference>
<name>A0ABW6ALG8_9BACT</name>
<comment type="caution">
    <text evidence="2">The sequence shown here is derived from an EMBL/GenBank/DDBJ whole genome shotgun (WGS) entry which is preliminary data.</text>
</comment>
<keyword evidence="2" id="KW-0238">DNA-binding</keyword>
<evidence type="ECO:0000259" key="1">
    <source>
        <dbReference type="PROSITE" id="PS50930"/>
    </source>
</evidence>
<evidence type="ECO:0000313" key="3">
    <source>
        <dbReference type="Proteomes" id="UP001597512"/>
    </source>
</evidence>
<dbReference type="Gene3D" id="2.40.50.1020">
    <property type="entry name" value="LytTr DNA-binding domain"/>
    <property type="match status" value="1"/>
</dbReference>
<dbReference type="PROSITE" id="PS50930">
    <property type="entry name" value="HTH_LYTTR"/>
    <property type="match status" value="1"/>
</dbReference>
<sequence length="134" mass="15468">MNYPFLVSTPERVAVSYSITIRVNDHRVGWQSRPITDLMMIKGVRGYSWLYWNDGTKQLMAYTLKHYVSQLPMNDFIRVHQNCLINRAFVQKTQLTHRGPLLRLSTGIDVAISRRRWSLVKKELQDSTGGSQGG</sequence>
<reference evidence="3" key="1">
    <citation type="journal article" date="2019" name="Int. J. Syst. Evol. Microbiol.">
        <title>The Global Catalogue of Microorganisms (GCM) 10K type strain sequencing project: providing services to taxonomists for standard genome sequencing and annotation.</title>
        <authorList>
            <consortium name="The Broad Institute Genomics Platform"/>
            <consortium name="The Broad Institute Genome Sequencing Center for Infectious Disease"/>
            <person name="Wu L."/>
            <person name="Ma J."/>
        </authorList>
    </citation>
    <scope>NUCLEOTIDE SEQUENCE [LARGE SCALE GENOMIC DNA]</scope>
    <source>
        <strain evidence="3">KCTC 52490</strain>
    </source>
</reference>
<dbReference type="SMART" id="SM00850">
    <property type="entry name" value="LytTR"/>
    <property type="match status" value="1"/>
</dbReference>